<dbReference type="STRING" id="560819.SAMN05428998_11538"/>
<dbReference type="InterPro" id="IPR041492">
    <property type="entry name" value="HAD_2"/>
</dbReference>
<evidence type="ECO:0000313" key="2">
    <source>
        <dbReference type="Proteomes" id="UP000192917"/>
    </source>
</evidence>
<dbReference type="Pfam" id="PF13419">
    <property type="entry name" value="HAD_2"/>
    <property type="match status" value="1"/>
</dbReference>
<reference evidence="1 2" key="1">
    <citation type="submission" date="2017-04" db="EMBL/GenBank/DDBJ databases">
        <authorList>
            <person name="Afonso C.L."/>
            <person name="Miller P.J."/>
            <person name="Scott M.A."/>
            <person name="Spackman E."/>
            <person name="Goraichik I."/>
            <person name="Dimitrov K.M."/>
            <person name="Suarez D.L."/>
            <person name="Swayne D.E."/>
        </authorList>
    </citation>
    <scope>NUCLEOTIDE SEQUENCE [LARGE SCALE GENOMIC DNA]</scope>
    <source>
        <strain evidence="1 2">USBA 355</strain>
    </source>
</reference>
<accession>A0A1Y6C4P2</accession>
<dbReference type="InterPro" id="IPR023198">
    <property type="entry name" value="PGP-like_dom2"/>
</dbReference>
<dbReference type="GO" id="GO:0005829">
    <property type="term" value="C:cytosol"/>
    <property type="evidence" value="ECO:0007669"/>
    <property type="project" value="TreeGrafter"/>
</dbReference>
<dbReference type="SFLD" id="SFLDG01135">
    <property type="entry name" value="C1.5.6:_HAD__Beta-PGM__Phospha"/>
    <property type="match status" value="1"/>
</dbReference>
<dbReference type="InterPro" id="IPR036412">
    <property type="entry name" value="HAD-like_sf"/>
</dbReference>
<keyword evidence="2" id="KW-1185">Reference proteome</keyword>
<dbReference type="SFLD" id="SFLDS00003">
    <property type="entry name" value="Haloacid_Dehalogenase"/>
    <property type="match status" value="1"/>
</dbReference>
<dbReference type="AlphaFoldDB" id="A0A1Y6C4P2"/>
<dbReference type="PANTHER" id="PTHR43434">
    <property type="entry name" value="PHOSPHOGLYCOLATE PHOSPHATASE"/>
    <property type="match status" value="1"/>
</dbReference>
<dbReference type="InterPro" id="IPR050155">
    <property type="entry name" value="HAD-like_hydrolase_sf"/>
</dbReference>
<dbReference type="InterPro" id="IPR023214">
    <property type="entry name" value="HAD_sf"/>
</dbReference>
<name>A0A1Y6C4P2_9PROT</name>
<dbReference type="NCBIfam" id="TIGR01549">
    <property type="entry name" value="HAD-SF-IA-v1"/>
    <property type="match status" value="1"/>
</dbReference>
<evidence type="ECO:0000313" key="1">
    <source>
        <dbReference type="EMBL" id="SMF43154.1"/>
    </source>
</evidence>
<dbReference type="Gene3D" id="1.10.150.240">
    <property type="entry name" value="Putative phosphatase, domain 2"/>
    <property type="match status" value="1"/>
</dbReference>
<dbReference type="GO" id="GO:0006281">
    <property type="term" value="P:DNA repair"/>
    <property type="evidence" value="ECO:0007669"/>
    <property type="project" value="TreeGrafter"/>
</dbReference>
<proteinExistence type="predicted"/>
<dbReference type="SFLD" id="SFLDG01129">
    <property type="entry name" value="C1.5:_HAD__Beta-PGM__Phosphata"/>
    <property type="match status" value="1"/>
</dbReference>
<dbReference type="Gene3D" id="3.40.50.1000">
    <property type="entry name" value="HAD superfamily/HAD-like"/>
    <property type="match status" value="1"/>
</dbReference>
<dbReference type="SUPFAM" id="SSF56784">
    <property type="entry name" value="HAD-like"/>
    <property type="match status" value="1"/>
</dbReference>
<sequence length="231" mass="24454">MAAGAPSHPYRLIVFDFDGTLVDSQAGIVHCMAAGFAAVGLPAPEAGAVRRVVGLSLELAIARLLPDAAGDAVAPAAAAYREAFLAWRADPAFHEPLFEGVAETLERLDRPEVLLGIATGKNLRGLSASLERHGLRHRFTTLQTPDHSPSKPHPGMLQRAMNEVGCYPDETVLIGDTTFDIEMAQNAGTVSLGVSWGYHDPEELRAAGARGVLAEMAELPERLATLAGELS</sequence>
<dbReference type="EMBL" id="FWZX01000015">
    <property type="protein sequence ID" value="SMF43154.1"/>
    <property type="molecule type" value="Genomic_DNA"/>
</dbReference>
<dbReference type="InterPro" id="IPR006439">
    <property type="entry name" value="HAD-SF_hydro_IA"/>
</dbReference>
<gene>
    <name evidence="1" type="ORF">SAMN05428998_11538</name>
</gene>
<organism evidence="1 2">
    <name type="scientific">Tistlia consotensis USBA 355</name>
    <dbReference type="NCBI Taxonomy" id="560819"/>
    <lineage>
        <taxon>Bacteria</taxon>
        <taxon>Pseudomonadati</taxon>
        <taxon>Pseudomonadota</taxon>
        <taxon>Alphaproteobacteria</taxon>
        <taxon>Rhodospirillales</taxon>
        <taxon>Rhodovibrionaceae</taxon>
        <taxon>Tistlia</taxon>
    </lineage>
</organism>
<dbReference type="GO" id="GO:0008967">
    <property type="term" value="F:phosphoglycolate phosphatase activity"/>
    <property type="evidence" value="ECO:0007669"/>
    <property type="project" value="TreeGrafter"/>
</dbReference>
<dbReference type="PANTHER" id="PTHR43434:SF24">
    <property type="entry name" value="HYDROLASE-RELATED"/>
    <property type="match status" value="1"/>
</dbReference>
<dbReference type="Proteomes" id="UP000192917">
    <property type="component" value="Unassembled WGS sequence"/>
</dbReference>
<dbReference type="RefSeq" id="WP_085124004.1">
    <property type="nucleotide sequence ID" value="NZ_FWZX01000015.1"/>
</dbReference>
<protein>
    <submittedName>
        <fullName evidence="1">Phosphoglycolate phosphatase</fullName>
    </submittedName>
</protein>